<keyword evidence="3" id="KW-0833">Ubl conjugation pathway</keyword>
<dbReference type="STRING" id="12930.A0A0Q3U0W3"/>
<dbReference type="OrthoDB" id="10071877at2759"/>
<keyword evidence="4" id="KW-0040">ANK repeat</keyword>
<dbReference type="InterPro" id="IPR036770">
    <property type="entry name" value="Ankyrin_rpt-contain_sf"/>
</dbReference>
<keyword evidence="9" id="KW-1185">Reference proteome</keyword>
<evidence type="ECO:0000256" key="5">
    <source>
        <dbReference type="ARBA" id="ARBA00038500"/>
    </source>
</evidence>
<evidence type="ECO:0000256" key="6">
    <source>
        <dbReference type="ARBA" id="ARBA00072197"/>
    </source>
</evidence>
<dbReference type="Gene3D" id="1.25.40.20">
    <property type="entry name" value="Ankyrin repeat-containing domain"/>
    <property type="match status" value="1"/>
</dbReference>
<evidence type="ECO:0000256" key="2">
    <source>
        <dbReference type="ARBA" id="ARBA00022737"/>
    </source>
</evidence>
<evidence type="ECO:0000256" key="4">
    <source>
        <dbReference type="ARBA" id="ARBA00023043"/>
    </source>
</evidence>
<dbReference type="PANTHER" id="PTHR24173">
    <property type="entry name" value="ANKYRIN REPEAT CONTAINING"/>
    <property type="match status" value="1"/>
</dbReference>
<keyword evidence="2" id="KW-0677">Repeat</keyword>
<comment type="caution">
    <text evidence="8">The sequence shown here is derived from an EMBL/GenBank/DDBJ whole genome shotgun (WGS) entry which is preliminary data.</text>
</comment>
<evidence type="ECO:0000256" key="1">
    <source>
        <dbReference type="ARBA" id="ARBA00004906"/>
    </source>
</evidence>
<accession>A0A0Q3U0W3</accession>
<comment type="similarity">
    <text evidence="5">Belongs to the fem-1 family.</text>
</comment>
<dbReference type="InterPro" id="IPR002110">
    <property type="entry name" value="Ankyrin_rpt"/>
</dbReference>
<evidence type="ECO:0000256" key="3">
    <source>
        <dbReference type="ARBA" id="ARBA00022786"/>
    </source>
</evidence>
<evidence type="ECO:0000313" key="9">
    <source>
        <dbReference type="Proteomes" id="UP000051836"/>
    </source>
</evidence>
<proteinExistence type="inferred from homology"/>
<evidence type="ECO:0000256" key="7">
    <source>
        <dbReference type="ARBA" id="ARBA00076407"/>
    </source>
</evidence>
<evidence type="ECO:0000313" key="8">
    <source>
        <dbReference type="EMBL" id="KQL59614.1"/>
    </source>
</evidence>
<dbReference type="GO" id="GO:0005634">
    <property type="term" value="C:nucleus"/>
    <property type="evidence" value="ECO:0007669"/>
    <property type="project" value="TreeGrafter"/>
</dbReference>
<sequence length="178" mass="19848">MLNHSKSDIKCLLGYLSQHGRQCSMLLIIAACNRHTKVVRLLLGHYCVQMQQTGMISFDSFVTDGVTALWCAARASHFEVVKLQVSHSTNHMIGTNSTLLRAACFNIRLDIVKYLVKNKVSINIANKYDNTCLMIVAQIRLGIGQQVVIDANEWAYGDGALLVNLTLFVQPDYPCKAF</sequence>
<comment type="pathway">
    <text evidence="1">Protein modification; protein ubiquitination.</text>
</comment>
<name>A0A0Q3U0W3_AMAAE</name>
<dbReference type="GO" id="GO:0005737">
    <property type="term" value="C:cytoplasm"/>
    <property type="evidence" value="ECO:0007669"/>
    <property type="project" value="UniProtKB-SubCell"/>
</dbReference>
<protein>
    <recommendedName>
        <fullName evidence="6">Protein fem-1 homolog B</fullName>
    </recommendedName>
    <alternativeName>
        <fullName evidence="7">FEM1-beta</fullName>
    </alternativeName>
</protein>
<dbReference type="SMART" id="SM00248">
    <property type="entry name" value="ANK"/>
    <property type="match status" value="3"/>
</dbReference>
<dbReference type="Pfam" id="PF12796">
    <property type="entry name" value="Ank_2"/>
    <property type="match status" value="1"/>
</dbReference>
<reference evidence="8 9" key="1">
    <citation type="submission" date="2015-10" db="EMBL/GenBank/DDBJ databases">
        <authorList>
            <person name="Gilbert D.G."/>
        </authorList>
    </citation>
    <scope>NUCLEOTIDE SEQUENCE [LARGE SCALE GENOMIC DNA]</scope>
    <source>
        <strain evidence="8">FVVF132</strain>
    </source>
</reference>
<dbReference type="PROSITE" id="PS51257">
    <property type="entry name" value="PROKAR_LIPOPROTEIN"/>
    <property type="match status" value="1"/>
</dbReference>
<dbReference type="PANTHER" id="PTHR24173:SF78">
    <property type="entry name" value="PROTEIN FEM-1 HOMOLOG B"/>
    <property type="match status" value="1"/>
</dbReference>
<organism evidence="8 9">
    <name type="scientific">Amazona aestiva</name>
    <name type="common">Blue-fronted Amazon parrot</name>
    <dbReference type="NCBI Taxonomy" id="12930"/>
    <lineage>
        <taxon>Eukaryota</taxon>
        <taxon>Metazoa</taxon>
        <taxon>Chordata</taxon>
        <taxon>Craniata</taxon>
        <taxon>Vertebrata</taxon>
        <taxon>Euteleostomi</taxon>
        <taxon>Archelosauria</taxon>
        <taxon>Archosauria</taxon>
        <taxon>Dinosauria</taxon>
        <taxon>Saurischia</taxon>
        <taxon>Theropoda</taxon>
        <taxon>Coelurosauria</taxon>
        <taxon>Aves</taxon>
        <taxon>Neognathae</taxon>
        <taxon>Neoaves</taxon>
        <taxon>Telluraves</taxon>
        <taxon>Australaves</taxon>
        <taxon>Psittaciformes</taxon>
        <taxon>Psittacidae</taxon>
        <taxon>Amazona</taxon>
    </lineage>
</organism>
<dbReference type="AlphaFoldDB" id="A0A0Q3U0W3"/>
<dbReference type="SUPFAM" id="SSF48403">
    <property type="entry name" value="Ankyrin repeat"/>
    <property type="match status" value="1"/>
</dbReference>
<dbReference type="Proteomes" id="UP000051836">
    <property type="component" value="Unassembled WGS sequence"/>
</dbReference>
<gene>
    <name evidence="8" type="ORF">AAES_19650</name>
</gene>
<dbReference type="EMBL" id="LMAW01000294">
    <property type="protein sequence ID" value="KQL59614.1"/>
    <property type="molecule type" value="Genomic_DNA"/>
</dbReference>